<evidence type="ECO:0000256" key="1">
    <source>
        <dbReference type="ARBA" id="ARBA00022723"/>
    </source>
</evidence>
<dbReference type="PANTHER" id="PTHR47431">
    <property type="entry name" value="ZN(II)2CYS6 TRANSCRIPTION FACTOR (EUROFUNG)-RELATED"/>
    <property type="match status" value="1"/>
</dbReference>
<dbReference type="GO" id="GO:0006351">
    <property type="term" value="P:DNA-templated transcription"/>
    <property type="evidence" value="ECO:0007669"/>
    <property type="project" value="InterPro"/>
</dbReference>
<dbReference type="Pfam" id="PF04082">
    <property type="entry name" value="Fungal_trans"/>
    <property type="match status" value="1"/>
</dbReference>
<keyword evidence="9" id="KW-1185">Reference proteome</keyword>
<dbReference type="SMART" id="SM00906">
    <property type="entry name" value="Fungal_trans"/>
    <property type="match status" value="1"/>
</dbReference>
<sequence length="526" mass="58997">MDNTTKKKATRSSLACLPCRSRHIKCDGNKPSCTRCIEAAKKCDYTRSRRGGLDREALAERRKRLAAANSISDQTPSSIQESHNSISEDVSNNYGSLLDAVEEAFIAPALSHTINIEDDGLVDSYYDNFHNFHPFLLPRRYMVKLYRDPNRQSSLAPLIATMRFVGHIYSSQEWDMELKNHLEDCFRETSPTDPVIVQSRLLYSVALFWYDYKTEAVSQIEAATRLAIDLGMFRREFATAHGAGDPVLEECWRRTWWMLYILEVCYAGTLGTKTFKAVNIEATVDLPCEELEYESGDIPVPKTLQEFDCREFATEEATSFSSFAYLIDAVRCAVLAMSTKPALPVKEDSLRIMQTADSALDGWLLLLPKDRKQIMNKTGEIDELMFQAHLLIHVATVSLHRPLSDLKFNSVESISSCARDPPSNTPTPELVNIHTVRVLRSVEAQVRLLTLPVRKFAHTPFTTCMVSEGSKVAVSTGTGNTPDTGEVLVLSAGEEQYEIGAFDIVPLESIDDLCGFYNLPSLDFNV</sequence>
<gene>
    <name evidence="8" type="ORF">TCE0_041f13498</name>
</gene>
<keyword evidence="3" id="KW-0238">DNA-binding</keyword>
<evidence type="ECO:0000256" key="3">
    <source>
        <dbReference type="ARBA" id="ARBA00023125"/>
    </source>
</evidence>
<feature type="domain" description="Zn(2)-C6 fungal-type" evidence="7">
    <location>
        <begin position="15"/>
        <end position="45"/>
    </location>
</feature>
<dbReference type="Pfam" id="PF00172">
    <property type="entry name" value="Zn_clus"/>
    <property type="match status" value="1"/>
</dbReference>
<keyword evidence="2" id="KW-0805">Transcription regulation</keyword>
<keyword evidence="1" id="KW-0479">Metal-binding</keyword>
<evidence type="ECO:0000259" key="7">
    <source>
        <dbReference type="PROSITE" id="PS50048"/>
    </source>
</evidence>
<evidence type="ECO:0000313" key="9">
    <source>
        <dbReference type="Proteomes" id="UP000053095"/>
    </source>
</evidence>
<dbReference type="AlphaFoldDB" id="A0A6V8HFZ1"/>
<proteinExistence type="predicted"/>
<dbReference type="CDD" id="cd00067">
    <property type="entry name" value="GAL4"/>
    <property type="match status" value="1"/>
</dbReference>
<feature type="compositionally biased region" description="Polar residues" evidence="6">
    <location>
        <begin position="69"/>
        <end position="86"/>
    </location>
</feature>
<accession>A0A6V8HFZ1</accession>
<feature type="region of interest" description="Disordered" evidence="6">
    <location>
        <begin position="67"/>
        <end position="86"/>
    </location>
</feature>
<dbReference type="SMART" id="SM00066">
    <property type="entry name" value="GAL4"/>
    <property type="match status" value="1"/>
</dbReference>
<evidence type="ECO:0000256" key="5">
    <source>
        <dbReference type="ARBA" id="ARBA00023242"/>
    </source>
</evidence>
<dbReference type="GO" id="GO:0008270">
    <property type="term" value="F:zinc ion binding"/>
    <property type="evidence" value="ECO:0007669"/>
    <property type="project" value="InterPro"/>
</dbReference>
<keyword evidence="4" id="KW-0804">Transcription</keyword>
<organism evidence="8 9">
    <name type="scientific">Talaromyces pinophilus</name>
    <name type="common">Penicillium pinophilum</name>
    <dbReference type="NCBI Taxonomy" id="128442"/>
    <lineage>
        <taxon>Eukaryota</taxon>
        <taxon>Fungi</taxon>
        <taxon>Dikarya</taxon>
        <taxon>Ascomycota</taxon>
        <taxon>Pezizomycotina</taxon>
        <taxon>Eurotiomycetes</taxon>
        <taxon>Eurotiomycetidae</taxon>
        <taxon>Eurotiales</taxon>
        <taxon>Trichocomaceae</taxon>
        <taxon>Talaromyces</taxon>
        <taxon>Talaromyces sect. Talaromyces</taxon>
    </lineage>
</organism>
<dbReference type="GO" id="GO:0000981">
    <property type="term" value="F:DNA-binding transcription factor activity, RNA polymerase II-specific"/>
    <property type="evidence" value="ECO:0007669"/>
    <property type="project" value="InterPro"/>
</dbReference>
<dbReference type="PANTHER" id="PTHR47431:SF4">
    <property type="entry name" value="ZN(II)2CYS6 TRANSCRIPTION FACTOR (EUROFUNG)"/>
    <property type="match status" value="1"/>
</dbReference>
<dbReference type="Gene3D" id="4.10.240.10">
    <property type="entry name" value="Zn(2)-C6 fungal-type DNA-binding domain"/>
    <property type="match status" value="1"/>
</dbReference>
<dbReference type="SUPFAM" id="SSF57701">
    <property type="entry name" value="Zn2/Cys6 DNA-binding domain"/>
    <property type="match status" value="1"/>
</dbReference>
<keyword evidence="5" id="KW-0539">Nucleus</keyword>
<dbReference type="GO" id="GO:0003677">
    <property type="term" value="F:DNA binding"/>
    <property type="evidence" value="ECO:0007669"/>
    <property type="project" value="UniProtKB-KW"/>
</dbReference>
<evidence type="ECO:0000256" key="4">
    <source>
        <dbReference type="ARBA" id="ARBA00023163"/>
    </source>
</evidence>
<dbReference type="PROSITE" id="PS00463">
    <property type="entry name" value="ZN2_CY6_FUNGAL_1"/>
    <property type="match status" value="1"/>
</dbReference>
<comment type="caution">
    <text evidence="8">The sequence shown here is derived from an EMBL/GenBank/DDBJ whole genome shotgun (WGS) entry which is preliminary data.</text>
</comment>
<dbReference type="PROSITE" id="PS50048">
    <property type="entry name" value="ZN2_CY6_FUNGAL_2"/>
    <property type="match status" value="1"/>
</dbReference>
<reference evidence="9" key="1">
    <citation type="journal article" date="2015" name="Genome Announc.">
        <title>Draft genome sequence of Talaromyces cellulolyticus strain Y-94, a source of lignocellulosic biomass-degrading enzymes.</title>
        <authorList>
            <person name="Fujii T."/>
            <person name="Koike H."/>
            <person name="Sawayama S."/>
            <person name="Yano S."/>
            <person name="Inoue H."/>
        </authorList>
    </citation>
    <scope>NUCLEOTIDE SEQUENCE [LARGE SCALE GENOMIC DNA]</scope>
    <source>
        <strain evidence="9">Y-94</strain>
    </source>
</reference>
<dbReference type="InterPro" id="IPR036864">
    <property type="entry name" value="Zn2-C6_fun-type_DNA-bd_sf"/>
</dbReference>
<dbReference type="InterPro" id="IPR007219">
    <property type="entry name" value="XnlR_reg_dom"/>
</dbReference>
<dbReference type="Proteomes" id="UP000053095">
    <property type="component" value="Unassembled WGS sequence"/>
</dbReference>
<evidence type="ECO:0000256" key="2">
    <source>
        <dbReference type="ARBA" id="ARBA00023015"/>
    </source>
</evidence>
<dbReference type="InterPro" id="IPR001138">
    <property type="entry name" value="Zn2Cys6_DnaBD"/>
</dbReference>
<protein>
    <recommendedName>
        <fullName evidence="7">Zn(2)-C6 fungal-type domain-containing protein</fullName>
    </recommendedName>
</protein>
<evidence type="ECO:0000313" key="8">
    <source>
        <dbReference type="EMBL" id="GAM40837.1"/>
    </source>
</evidence>
<dbReference type="CDD" id="cd12148">
    <property type="entry name" value="fungal_TF_MHR"/>
    <property type="match status" value="1"/>
</dbReference>
<dbReference type="EMBL" id="DF933837">
    <property type="protein sequence ID" value="GAM40837.1"/>
    <property type="molecule type" value="Genomic_DNA"/>
</dbReference>
<evidence type="ECO:0000256" key="6">
    <source>
        <dbReference type="SAM" id="MobiDB-lite"/>
    </source>
</evidence>
<name>A0A6V8HFZ1_TALPI</name>